<feature type="region of interest" description="Disordered" evidence="1">
    <location>
        <begin position="1"/>
        <end position="36"/>
    </location>
</feature>
<reference evidence="2 3" key="1">
    <citation type="submission" date="2017-05" db="EMBL/GenBank/DDBJ databases">
        <title>Isolation of Rhodococcus sp. S2-17 biodegrading of BP-3.</title>
        <authorList>
            <person name="Lee Y."/>
            <person name="Kim K.H."/>
            <person name="Chun B.H."/>
            <person name="Jung H.S."/>
            <person name="Jeon C.O."/>
        </authorList>
    </citation>
    <scope>NUCLEOTIDE SEQUENCE [LARGE SCALE GENOMIC DNA]</scope>
    <source>
        <strain evidence="2 3">S2-17</strain>
    </source>
</reference>
<feature type="compositionally biased region" description="Polar residues" evidence="1">
    <location>
        <begin position="1"/>
        <end position="14"/>
    </location>
</feature>
<dbReference type="OrthoDB" id="4482451at2"/>
<evidence type="ECO:0000313" key="2">
    <source>
        <dbReference type="EMBL" id="AWK75159.1"/>
    </source>
</evidence>
<name>A0A2S2C2R2_9NOCA</name>
<organism evidence="2 3">
    <name type="scientific">Rhodococcus oxybenzonivorans</name>
    <dbReference type="NCBI Taxonomy" id="1990687"/>
    <lineage>
        <taxon>Bacteria</taxon>
        <taxon>Bacillati</taxon>
        <taxon>Actinomycetota</taxon>
        <taxon>Actinomycetes</taxon>
        <taxon>Mycobacteriales</taxon>
        <taxon>Nocardiaceae</taxon>
        <taxon>Rhodococcus</taxon>
    </lineage>
</organism>
<evidence type="ECO:0000256" key="1">
    <source>
        <dbReference type="SAM" id="MobiDB-lite"/>
    </source>
</evidence>
<dbReference type="AlphaFoldDB" id="A0A2S2C2R2"/>
<gene>
    <name evidence="2" type="ORF">CBI38_30005</name>
</gene>
<keyword evidence="3" id="KW-1185">Reference proteome</keyword>
<accession>A0A2S2C2R2</accession>
<dbReference type="EMBL" id="CP021354">
    <property type="protein sequence ID" value="AWK75159.1"/>
    <property type="molecule type" value="Genomic_DNA"/>
</dbReference>
<protein>
    <recommendedName>
        <fullName evidence="4">DUF3263 domain-containing protein</fullName>
    </recommendedName>
</protein>
<proteinExistence type="predicted"/>
<evidence type="ECO:0008006" key="4">
    <source>
        <dbReference type="Google" id="ProtNLM"/>
    </source>
</evidence>
<evidence type="ECO:0000313" key="3">
    <source>
        <dbReference type="Proteomes" id="UP000245711"/>
    </source>
</evidence>
<sequence length="111" mass="12621">MTPTKTGADSTGVETYTREYQKSRRTKHTRRQIQTECKSRGEAARFIEFARAWIPYGGATDEDIFVSFGMTRTRFVQMLRHFVAEVGVDAETVRALADTYPYSPPSGRSMT</sequence>
<dbReference type="Proteomes" id="UP000245711">
    <property type="component" value="Chromosome"/>
</dbReference>
<dbReference type="KEGG" id="roz:CBI38_30005"/>